<dbReference type="PANTHER" id="PTHR11825">
    <property type="entry name" value="SUBGROUP IIII AMINOTRANSFERASE"/>
    <property type="match status" value="1"/>
</dbReference>
<dbReference type="EC" id="2.6.1.42" evidence="6"/>
<comment type="pathway">
    <text evidence="3">Amino-acid biosynthesis; L-valine biosynthesis; L-valine from pyruvate: step 4/4.</text>
</comment>
<accession>A0A125T588</accession>
<dbReference type="GO" id="GO:0052655">
    <property type="term" value="F:L-valine-2-oxoglutarate transaminase activity"/>
    <property type="evidence" value="ECO:0007669"/>
    <property type="project" value="RHEA"/>
</dbReference>
<dbReference type="NCBIfam" id="NF009897">
    <property type="entry name" value="PRK13357.1"/>
    <property type="match status" value="1"/>
</dbReference>
<comment type="catalytic activity">
    <reaction evidence="12">
        <text>L-valine + 2-oxoglutarate = 3-methyl-2-oxobutanoate + L-glutamate</text>
        <dbReference type="Rhea" id="RHEA:24813"/>
        <dbReference type="ChEBI" id="CHEBI:11851"/>
        <dbReference type="ChEBI" id="CHEBI:16810"/>
        <dbReference type="ChEBI" id="CHEBI:29985"/>
        <dbReference type="ChEBI" id="CHEBI:57762"/>
        <dbReference type="EC" id="2.6.1.42"/>
    </reaction>
</comment>
<evidence type="ECO:0000256" key="14">
    <source>
        <dbReference type="ARBA" id="ARBA00049229"/>
    </source>
</evidence>
<dbReference type="InterPro" id="IPR036038">
    <property type="entry name" value="Aminotransferase-like"/>
</dbReference>
<dbReference type="Gene3D" id="3.30.470.10">
    <property type="match status" value="1"/>
</dbReference>
<dbReference type="AlphaFoldDB" id="A0A125T588"/>
<dbReference type="InterPro" id="IPR005786">
    <property type="entry name" value="B_amino_transII"/>
</dbReference>
<evidence type="ECO:0000256" key="13">
    <source>
        <dbReference type="ARBA" id="ARBA00048798"/>
    </source>
</evidence>
<evidence type="ECO:0000313" key="17">
    <source>
        <dbReference type="Proteomes" id="UP000182498"/>
    </source>
</evidence>
<dbReference type="Gene3D" id="3.20.10.10">
    <property type="entry name" value="D-amino Acid Aminotransferase, subunit A, domain 2"/>
    <property type="match status" value="1"/>
</dbReference>
<comment type="pathway">
    <text evidence="2">Amino-acid biosynthesis; L-isoleucine biosynthesis; L-isoleucine from 2-oxobutanoate: step 4/4.</text>
</comment>
<dbReference type="EMBL" id="FAUH01000003">
    <property type="protein sequence ID" value="CUU65243.1"/>
    <property type="molecule type" value="Genomic_DNA"/>
</dbReference>
<evidence type="ECO:0000256" key="9">
    <source>
        <dbReference type="ARBA" id="ARBA00022679"/>
    </source>
</evidence>
<dbReference type="CDD" id="cd01557">
    <property type="entry name" value="BCAT_beta_family"/>
    <property type="match status" value="1"/>
</dbReference>
<dbReference type="GO" id="GO:0009097">
    <property type="term" value="P:isoleucine biosynthetic process"/>
    <property type="evidence" value="ECO:0007669"/>
    <property type="project" value="UniProtKB-UniPathway"/>
</dbReference>
<dbReference type="InterPro" id="IPR001544">
    <property type="entry name" value="Aminotrans_IV"/>
</dbReference>
<dbReference type="UniPathway" id="UPA00048">
    <property type="reaction ID" value="UER00073"/>
</dbReference>
<dbReference type="UniPathway" id="UPA00049">
    <property type="reaction ID" value="UER00062"/>
</dbReference>
<evidence type="ECO:0000256" key="8">
    <source>
        <dbReference type="ARBA" id="ARBA00022605"/>
    </source>
</evidence>
<dbReference type="InterPro" id="IPR033939">
    <property type="entry name" value="BCAT_family"/>
</dbReference>
<evidence type="ECO:0000256" key="5">
    <source>
        <dbReference type="ARBA" id="ARBA00009320"/>
    </source>
</evidence>
<evidence type="ECO:0000256" key="10">
    <source>
        <dbReference type="ARBA" id="ARBA00022898"/>
    </source>
</evidence>
<comment type="catalytic activity">
    <reaction evidence="13">
        <text>L-isoleucine + 2-oxoglutarate = (S)-3-methyl-2-oxopentanoate + L-glutamate</text>
        <dbReference type="Rhea" id="RHEA:24801"/>
        <dbReference type="ChEBI" id="CHEBI:16810"/>
        <dbReference type="ChEBI" id="CHEBI:29985"/>
        <dbReference type="ChEBI" id="CHEBI:35146"/>
        <dbReference type="ChEBI" id="CHEBI:58045"/>
        <dbReference type="EC" id="2.6.1.42"/>
    </reaction>
</comment>
<evidence type="ECO:0000256" key="11">
    <source>
        <dbReference type="ARBA" id="ARBA00023304"/>
    </source>
</evidence>
<evidence type="ECO:0000256" key="3">
    <source>
        <dbReference type="ARBA" id="ARBA00004931"/>
    </source>
</evidence>
<dbReference type="PANTHER" id="PTHR11825:SF44">
    <property type="entry name" value="BRANCHED-CHAIN-AMINO-ACID AMINOTRANSFERASE"/>
    <property type="match status" value="1"/>
</dbReference>
<dbReference type="PIRSF" id="PIRSF006468">
    <property type="entry name" value="BCAT1"/>
    <property type="match status" value="1"/>
</dbReference>
<evidence type="ECO:0000256" key="2">
    <source>
        <dbReference type="ARBA" id="ARBA00004824"/>
    </source>
</evidence>
<proteinExistence type="inferred from homology"/>
<dbReference type="InterPro" id="IPR043132">
    <property type="entry name" value="BCAT-like_C"/>
</dbReference>
<keyword evidence="11" id="KW-0100">Branched-chain amino acid biosynthesis</keyword>
<dbReference type="InterPro" id="IPR043131">
    <property type="entry name" value="BCAT-like_N"/>
</dbReference>
<dbReference type="GO" id="GO:0052656">
    <property type="term" value="F:L-isoleucine-2-oxoglutarate transaminase activity"/>
    <property type="evidence" value="ECO:0007669"/>
    <property type="project" value="RHEA"/>
</dbReference>
<dbReference type="GO" id="GO:0009099">
    <property type="term" value="P:L-valine biosynthetic process"/>
    <property type="evidence" value="ECO:0007669"/>
    <property type="project" value="UniProtKB-UniPathway"/>
</dbReference>
<dbReference type="GO" id="GO:0009098">
    <property type="term" value="P:L-leucine biosynthetic process"/>
    <property type="evidence" value="ECO:0007669"/>
    <property type="project" value="UniProtKB-UniPathway"/>
</dbReference>
<dbReference type="GO" id="GO:0052654">
    <property type="term" value="F:L-leucine-2-oxoglutarate transaminase activity"/>
    <property type="evidence" value="ECO:0007669"/>
    <property type="project" value="RHEA"/>
</dbReference>
<dbReference type="NCBIfam" id="TIGR01123">
    <property type="entry name" value="ilvE_II"/>
    <property type="match status" value="1"/>
</dbReference>
<evidence type="ECO:0000256" key="6">
    <source>
        <dbReference type="ARBA" id="ARBA00013053"/>
    </source>
</evidence>
<organism evidence="16 17">
    <name type="scientific">Corynebacterium variabile</name>
    <dbReference type="NCBI Taxonomy" id="1727"/>
    <lineage>
        <taxon>Bacteria</taxon>
        <taxon>Bacillati</taxon>
        <taxon>Actinomycetota</taxon>
        <taxon>Actinomycetes</taxon>
        <taxon>Mycobacteriales</taxon>
        <taxon>Corynebacteriaceae</taxon>
        <taxon>Corynebacterium</taxon>
    </lineage>
</organism>
<evidence type="ECO:0000256" key="4">
    <source>
        <dbReference type="ARBA" id="ARBA00005072"/>
    </source>
</evidence>
<feature type="modified residue" description="N6-(pyridoxal phosphate)lysine" evidence="15">
    <location>
        <position position="225"/>
    </location>
</feature>
<keyword evidence="10" id="KW-0663">Pyridoxal phosphate</keyword>
<comment type="cofactor">
    <cofactor evidence="1">
        <name>pyridoxal 5'-phosphate</name>
        <dbReference type="ChEBI" id="CHEBI:597326"/>
    </cofactor>
</comment>
<keyword evidence="7 16" id="KW-0032">Aminotransferase</keyword>
<keyword evidence="9 16" id="KW-0808">Transferase</keyword>
<comment type="catalytic activity">
    <reaction evidence="14">
        <text>L-leucine + 2-oxoglutarate = 4-methyl-2-oxopentanoate + L-glutamate</text>
        <dbReference type="Rhea" id="RHEA:18321"/>
        <dbReference type="ChEBI" id="CHEBI:16810"/>
        <dbReference type="ChEBI" id="CHEBI:17865"/>
        <dbReference type="ChEBI" id="CHEBI:29985"/>
        <dbReference type="ChEBI" id="CHEBI:57427"/>
        <dbReference type="EC" id="2.6.1.42"/>
    </reaction>
</comment>
<sequence>MLVGEGAGATPPQVFSGSKIQGMAASPEFTRNLTTTPTPAEKIEQILANPGFGNFFTDHMVVIDWNESEGWHDARVVPYAPISMDPASSVLHYGQAIFEGLKAYRHEDGSVVTFRPEKNAARFQASAERLAMPELPEDLFLESLRQIVEVDEAWIPAAGGEEALYLRPFMISREVGLGVHPASSYSYYVIASPAGAYFKGGVKPVSVWLSTEYVRAAPGGTGAAKFAGNYAGSLAAQAHAEEQGCDQVVWLDAIERTYIEEMGGMNLAFVFGTGADAELVTPALSGSLLAGVTRDSLLTVAADEGLKVSEKRFSVQDWKDAAASGAMSEAFACGTAAVITPVGTVKDKSGEFQVNGGVSGEITMKLREHLTGIQRGTVEDVHGWNYDLIAAK</sequence>
<evidence type="ECO:0000256" key="15">
    <source>
        <dbReference type="PIRSR" id="PIRSR006468-1"/>
    </source>
</evidence>
<dbReference type="Proteomes" id="UP000182498">
    <property type="component" value="Unassembled WGS sequence"/>
</dbReference>
<evidence type="ECO:0000256" key="7">
    <source>
        <dbReference type="ARBA" id="ARBA00022576"/>
    </source>
</evidence>
<dbReference type="SUPFAM" id="SSF56752">
    <property type="entry name" value="D-aminoacid aminotransferase-like PLP-dependent enzymes"/>
    <property type="match status" value="1"/>
</dbReference>
<dbReference type="Pfam" id="PF01063">
    <property type="entry name" value="Aminotran_4"/>
    <property type="match status" value="1"/>
</dbReference>
<gene>
    <name evidence="16" type="ORF">CVAR292_00561</name>
</gene>
<keyword evidence="17" id="KW-1185">Reference proteome</keyword>
<protein>
    <recommendedName>
        <fullName evidence="6">branched-chain-amino-acid transaminase</fullName>
        <ecNumber evidence="6">2.6.1.42</ecNumber>
    </recommendedName>
</protein>
<keyword evidence="8" id="KW-0028">Amino-acid biosynthesis</keyword>
<comment type="similarity">
    <text evidence="5">Belongs to the class-IV pyridoxal-phosphate-dependent aminotransferase family.</text>
</comment>
<dbReference type="UniPathway" id="UPA00047">
    <property type="reaction ID" value="UER00058"/>
</dbReference>
<name>A0A125T588_9CORY</name>
<reference evidence="17" key="1">
    <citation type="submission" date="2015-11" db="EMBL/GenBank/DDBJ databases">
        <authorList>
            <person name="Dugat-Bony E."/>
        </authorList>
    </citation>
    <scope>NUCLEOTIDE SEQUENCE [LARGE SCALE GENOMIC DNA]</scope>
    <source>
        <strain evidence="17">Mu292</strain>
    </source>
</reference>
<evidence type="ECO:0000313" key="16">
    <source>
        <dbReference type="EMBL" id="CUU65243.1"/>
    </source>
</evidence>
<comment type="pathway">
    <text evidence="4">Amino-acid biosynthesis; L-leucine biosynthesis; L-leucine from 3-methyl-2-oxobutanoate: step 4/4.</text>
</comment>
<evidence type="ECO:0000256" key="1">
    <source>
        <dbReference type="ARBA" id="ARBA00001933"/>
    </source>
</evidence>
<evidence type="ECO:0000256" key="12">
    <source>
        <dbReference type="ARBA" id="ARBA00048212"/>
    </source>
</evidence>